<protein>
    <submittedName>
        <fullName evidence="2">Retrotransposon protein, putative, Ty1-copia subclass</fullName>
    </submittedName>
</protein>
<feature type="compositionally biased region" description="Basic and acidic residues" evidence="1">
    <location>
        <begin position="236"/>
        <end position="247"/>
    </location>
</feature>
<feature type="compositionally biased region" description="Basic and acidic residues" evidence="1">
    <location>
        <begin position="216"/>
        <end position="226"/>
    </location>
</feature>
<feature type="region of interest" description="Disordered" evidence="1">
    <location>
        <begin position="215"/>
        <end position="247"/>
    </location>
</feature>
<feature type="region of interest" description="Disordered" evidence="1">
    <location>
        <begin position="36"/>
        <end position="61"/>
    </location>
</feature>
<dbReference type="EMBL" id="MH182523">
    <property type="protein sequence ID" value="AWA44809.1"/>
    <property type="molecule type" value="Genomic_DNA"/>
</dbReference>
<gene>
    <name evidence="2" type="ORF">SO145G11_000010</name>
</gene>
<proteinExistence type="predicted"/>
<reference evidence="2" key="1">
    <citation type="submission" date="2018-04" db="EMBL/GenBank/DDBJ databases">
        <title>Comparative Analysis of Homologous Sequences of Saccharum officinarum and Saccharum spontaneum Reveals Independent Polyploidization Events.</title>
        <authorList>
            <person name="Sharma A."/>
            <person name="Song J."/>
            <person name="Lin Q."/>
            <person name="Singh R."/>
            <person name="Ramos N."/>
            <person name="Wang K."/>
            <person name="Zhang J."/>
            <person name="Ming R."/>
            <person name="Yu Q."/>
        </authorList>
    </citation>
    <scope>NUCLEOTIDE SEQUENCE</scope>
</reference>
<organism evidence="2">
    <name type="scientific">Saccharum officinarum</name>
    <name type="common">Sugarcane</name>
    <dbReference type="NCBI Taxonomy" id="4547"/>
    <lineage>
        <taxon>Eukaryota</taxon>
        <taxon>Viridiplantae</taxon>
        <taxon>Streptophyta</taxon>
        <taxon>Embryophyta</taxon>
        <taxon>Tracheophyta</taxon>
        <taxon>Spermatophyta</taxon>
        <taxon>Magnoliopsida</taxon>
        <taxon>Liliopsida</taxon>
        <taxon>Poales</taxon>
        <taxon>Poaceae</taxon>
        <taxon>PACMAD clade</taxon>
        <taxon>Panicoideae</taxon>
        <taxon>Andropogonodae</taxon>
        <taxon>Andropogoneae</taxon>
        <taxon>Saccharinae</taxon>
        <taxon>Saccharum</taxon>
        <taxon>Saccharum officinarum species complex</taxon>
    </lineage>
</organism>
<feature type="compositionally biased region" description="Low complexity" evidence="1">
    <location>
        <begin position="46"/>
        <end position="57"/>
    </location>
</feature>
<name>A0A678T4I4_SACOF</name>
<accession>A0A678T4I4</accession>
<dbReference type="AlphaFoldDB" id="A0A678T4I4"/>
<sequence>MAIHKPSSTQRLFNNMFDDNCYSPHVCLMAKGEKVKLKSNPKPSPHSDISSSNTSDYSSDDEINNITKNLDSKTKVFITKLIEELESVQVELASREDTLIKQEDLYMASKEALALDRSEVDTLRKALAKEQQAHAITQKAHIALKQKYRDLDGNNSHTSKANDASTPSTSQCCEKCYNLDLNIYSTNLTNMKAMRKEIARFNGIIAKGCIYGKTQNGDKKVEEPKRPRYKNGRHPSIKDGLRTQKEPKPMEENWKEHIGIVQLAQTVAVPPSRVAVLRRVVPLEEQRCRAAQKGRPPICLRSNQA</sequence>
<evidence type="ECO:0000256" key="1">
    <source>
        <dbReference type="SAM" id="MobiDB-lite"/>
    </source>
</evidence>
<evidence type="ECO:0000313" key="2">
    <source>
        <dbReference type="EMBL" id="AWA44809.1"/>
    </source>
</evidence>